<dbReference type="Proteomes" id="UP001611494">
    <property type="component" value="Unassembled WGS sequence"/>
</dbReference>
<gene>
    <name evidence="2" type="ORF">ACH49Z_06465</name>
</gene>
<evidence type="ECO:0000313" key="2">
    <source>
        <dbReference type="EMBL" id="MFI2229478.1"/>
    </source>
</evidence>
<accession>A0ABW7VSA1</accession>
<comment type="caution">
    <text evidence="2">The sequence shown here is derived from an EMBL/GenBank/DDBJ whole genome shotgun (WGS) entry which is preliminary data.</text>
</comment>
<dbReference type="Pfam" id="PF14243">
    <property type="entry name" value="R2K_3"/>
    <property type="match status" value="1"/>
</dbReference>
<reference evidence="2 3" key="1">
    <citation type="submission" date="2024-10" db="EMBL/GenBank/DDBJ databases">
        <title>The Natural Products Discovery Center: Release of the First 8490 Sequenced Strains for Exploring Actinobacteria Biosynthetic Diversity.</title>
        <authorList>
            <person name="Kalkreuter E."/>
            <person name="Kautsar S.A."/>
            <person name="Yang D."/>
            <person name="Bader C.D."/>
            <person name="Teijaro C.N."/>
            <person name="Fluegel L."/>
            <person name="Davis C.M."/>
            <person name="Simpson J.R."/>
            <person name="Lauterbach L."/>
            <person name="Steele A.D."/>
            <person name="Gui C."/>
            <person name="Meng S."/>
            <person name="Li G."/>
            <person name="Viehrig K."/>
            <person name="Ye F."/>
            <person name="Su P."/>
            <person name="Kiefer A.F."/>
            <person name="Nichols A."/>
            <person name="Cepeda A.J."/>
            <person name="Yan W."/>
            <person name="Fan B."/>
            <person name="Jiang Y."/>
            <person name="Adhikari A."/>
            <person name="Zheng C.-J."/>
            <person name="Schuster L."/>
            <person name="Cowan T.M."/>
            <person name="Smanski M.J."/>
            <person name="Chevrette M.G."/>
            <person name="De Carvalho L.P.S."/>
            <person name="Shen B."/>
        </authorList>
    </citation>
    <scope>NUCLEOTIDE SEQUENCE [LARGE SCALE GENOMIC DNA]</scope>
    <source>
        <strain evidence="2 3">NPDC019377</strain>
    </source>
</reference>
<protein>
    <submittedName>
        <fullName evidence="2">ATP-grasp domain-containing protein</fullName>
    </submittedName>
</protein>
<evidence type="ECO:0000313" key="3">
    <source>
        <dbReference type="Proteomes" id="UP001611494"/>
    </source>
</evidence>
<sequence length="281" mass="31155">MILLVPADVLRPREADDHFADEADAARVAGLDVVLVDHDAASRPGGADSAVRRARAQGPARYRGWMLHGDRYREFHAALRRRGIVLGTGPDQYRRAHELPGWYPGLAPLTPRSVWTTTADREAFDQARRDLGSGPAVLRDYTKSIKHRWHEAMFVPDLDDAIAAWQVASRFRELRGEDMTGGFVLRRFETFVSAEIRTWWIDGVCRLIGPHPDTPQDMPAAEFDPDAVRPLIAGLGLTFVTADFALRADGVWRLVELGDGQVSDRPVTIAPHAFLAALHGG</sequence>
<organism evidence="2 3">
    <name type="scientific">Nocardia testacea</name>
    <dbReference type="NCBI Taxonomy" id="248551"/>
    <lineage>
        <taxon>Bacteria</taxon>
        <taxon>Bacillati</taxon>
        <taxon>Actinomycetota</taxon>
        <taxon>Actinomycetes</taxon>
        <taxon>Mycobacteriales</taxon>
        <taxon>Nocardiaceae</taxon>
        <taxon>Nocardia</taxon>
    </lineage>
</organism>
<proteinExistence type="predicted"/>
<dbReference type="InterPro" id="IPR025643">
    <property type="entry name" value="R2K_3"/>
</dbReference>
<name>A0ABW7VSA1_9NOCA</name>
<evidence type="ECO:0000259" key="1">
    <source>
        <dbReference type="Pfam" id="PF14243"/>
    </source>
</evidence>
<dbReference type="RefSeq" id="WP_397060386.1">
    <property type="nucleotide sequence ID" value="NZ_JBIRYL010000001.1"/>
</dbReference>
<dbReference type="EMBL" id="JBIRYL010000001">
    <property type="protein sequence ID" value="MFI2229478.1"/>
    <property type="molecule type" value="Genomic_DNA"/>
</dbReference>
<keyword evidence="3" id="KW-1185">Reference proteome</keyword>
<feature type="domain" description="ATP-grasp" evidence="1">
    <location>
        <begin position="131"/>
        <end position="278"/>
    </location>
</feature>